<keyword evidence="2" id="KW-0472">Membrane</keyword>
<evidence type="ECO:0000256" key="1">
    <source>
        <dbReference type="SAM" id="MobiDB-lite"/>
    </source>
</evidence>
<accession>A0A397HV33</accession>
<comment type="caution">
    <text evidence="4">The sequence shown here is derived from an EMBL/GenBank/DDBJ whole genome shotgun (WGS) entry which is preliminary data.</text>
</comment>
<keyword evidence="5" id="KW-1185">Reference proteome</keyword>
<feature type="region of interest" description="Disordered" evidence="1">
    <location>
        <begin position="26"/>
        <end position="74"/>
    </location>
</feature>
<feature type="chain" id="PRO_5043166638" evidence="3">
    <location>
        <begin position="18"/>
        <end position="260"/>
    </location>
</feature>
<evidence type="ECO:0000313" key="5">
    <source>
        <dbReference type="Proteomes" id="UP000215289"/>
    </source>
</evidence>
<feature type="transmembrane region" description="Helical" evidence="2">
    <location>
        <begin position="161"/>
        <end position="181"/>
    </location>
</feature>
<gene>
    <name evidence="4" type="ORF">CFD26_100912</name>
</gene>
<dbReference type="STRING" id="1245748.A0A397HV33"/>
<feature type="compositionally biased region" description="Low complexity" evidence="1">
    <location>
        <begin position="28"/>
        <end position="41"/>
    </location>
</feature>
<feature type="signal peptide" evidence="3">
    <location>
        <begin position="1"/>
        <end position="17"/>
    </location>
</feature>
<sequence length="260" mass="28366">MKISNVILCLVPSVALAVQFEQKPAVAPTPSANNLPSASSPELTTPSSIEDTQSEQQNQDQFGNDPNSSPNYPVAVVIPGKQRLSVPVLKGQLSEPAHGSIELRALEASSGLTKSLRARSEGTLGQTPWIVISNPDQVVSKMSTPNNIPPYTPMPSLGHELGVMSGFIVACLLIMAVYIYLWREKDWANEYVDEAADRRDKQRDKDRQRKIAQRGFRYERLRGFGGLGQGQGPREKMLDRGVGVVLSGGAEVSSGDRERR</sequence>
<feature type="compositionally biased region" description="Polar residues" evidence="1">
    <location>
        <begin position="42"/>
        <end position="71"/>
    </location>
</feature>
<dbReference type="Proteomes" id="UP000215289">
    <property type="component" value="Unassembled WGS sequence"/>
</dbReference>
<dbReference type="AlphaFoldDB" id="A0A397HV33"/>
<evidence type="ECO:0000256" key="3">
    <source>
        <dbReference type="SAM" id="SignalP"/>
    </source>
</evidence>
<dbReference type="OrthoDB" id="4349001at2759"/>
<organism evidence="4 5">
    <name type="scientific">Aspergillus turcosus</name>
    <dbReference type="NCBI Taxonomy" id="1245748"/>
    <lineage>
        <taxon>Eukaryota</taxon>
        <taxon>Fungi</taxon>
        <taxon>Dikarya</taxon>
        <taxon>Ascomycota</taxon>
        <taxon>Pezizomycotina</taxon>
        <taxon>Eurotiomycetes</taxon>
        <taxon>Eurotiomycetidae</taxon>
        <taxon>Eurotiales</taxon>
        <taxon>Aspergillaceae</taxon>
        <taxon>Aspergillus</taxon>
        <taxon>Aspergillus subgen. Fumigati</taxon>
    </lineage>
</organism>
<name>A0A397HV33_9EURO</name>
<evidence type="ECO:0000313" key="4">
    <source>
        <dbReference type="EMBL" id="RLL96719.1"/>
    </source>
</evidence>
<keyword evidence="2" id="KW-1133">Transmembrane helix</keyword>
<reference evidence="4 5" key="1">
    <citation type="submission" date="2018-08" db="EMBL/GenBank/DDBJ databases">
        <title>Draft genome sequences of two Aspergillus turcosus clinical strains isolated from bronchoalveolar lavage fluid: one azole-susceptible and the other azole-resistant.</title>
        <authorList>
            <person name="Parent-Michaud M."/>
            <person name="Dufresne P.J."/>
            <person name="Fournier E."/>
            <person name="Martineau C."/>
            <person name="Moreira S."/>
            <person name="Perkins V."/>
            <person name="De Repentigny L."/>
            <person name="Dufresne S.F."/>
        </authorList>
    </citation>
    <scope>NUCLEOTIDE SEQUENCE [LARGE SCALE GENOMIC DNA]</scope>
    <source>
        <strain evidence="4">HMR AF 1038</strain>
    </source>
</reference>
<keyword evidence="2" id="KW-0812">Transmembrane</keyword>
<dbReference type="EMBL" id="NIDN02000101">
    <property type="protein sequence ID" value="RLL96719.1"/>
    <property type="molecule type" value="Genomic_DNA"/>
</dbReference>
<protein>
    <submittedName>
        <fullName evidence="4">Uncharacterized protein</fullName>
    </submittedName>
</protein>
<evidence type="ECO:0000256" key="2">
    <source>
        <dbReference type="SAM" id="Phobius"/>
    </source>
</evidence>
<proteinExistence type="predicted"/>
<keyword evidence="3" id="KW-0732">Signal</keyword>